<dbReference type="SUPFAM" id="SSF51905">
    <property type="entry name" value="FAD/NAD(P)-binding domain"/>
    <property type="match status" value="1"/>
</dbReference>
<evidence type="ECO:0000256" key="3">
    <source>
        <dbReference type="ARBA" id="ARBA00020059"/>
    </source>
</evidence>
<dbReference type="InterPro" id="IPR036188">
    <property type="entry name" value="FAD/NAD-bd_sf"/>
</dbReference>
<proteinExistence type="inferred from homology"/>
<dbReference type="Pfam" id="PF01494">
    <property type="entry name" value="FAD_binding_3"/>
    <property type="match status" value="1"/>
</dbReference>
<organism evidence="8 9">
    <name type="scientific">Rhodanobacter caeni</name>
    <dbReference type="NCBI Taxonomy" id="657654"/>
    <lineage>
        <taxon>Bacteria</taxon>
        <taxon>Pseudomonadati</taxon>
        <taxon>Pseudomonadota</taxon>
        <taxon>Gammaproteobacteria</taxon>
        <taxon>Lysobacterales</taxon>
        <taxon>Rhodanobacteraceae</taxon>
        <taxon>Rhodanobacter</taxon>
    </lineage>
</organism>
<dbReference type="PANTHER" id="PTHR43004:SF19">
    <property type="entry name" value="BINDING MONOOXYGENASE, PUTATIVE (JCVI)-RELATED"/>
    <property type="match status" value="1"/>
</dbReference>
<dbReference type="PANTHER" id="PTHR43004">
    <property type="entry name" value="TRK SYSTEM POTASSIUM UPTAKE PROTEIN"/>
    <property type="match status" value="1"/>
</dbReference>
<comment type="similarity">
    <text evidence="2">Belongs to the PheA/TfdB FAD monooxygenase family.</text>
</comment>
<evidence type="ECO:0000256" key="1">
    <source>
        <dbReference type="ARBA" id="ARBA00001974"/>
    </source>
</evidence>
<dbReference type="InterPro" id="IPR002938">
    <property type="entry name" value="FAD-bd"/>
</dbReference>
<comment type="cofactor">
    <cofactor evidence="1">
        <name>FAD</name>
        <dbReference type="ChEBI" id="CHEBI:57692"/>
    </cofactor>
</comment>
<keyword evidence="4" id="KW-0285">Flavoprotein</keyword>
<gene>
    <name evidence="8" type="ORF">GCM10009126_06880</name>
</gene>
<dbReference type="NCBIfam" id="NF004832">
    <property type="entry name" value="PRK06184.1"/>
    <property type="match status" value="1"/>
</dbReference>
<evidence type="ECO:0000313" key="8">
    <source>
        <dbReference type="EMBL" id="GAA0243815.1"/>
    </source>
</evidence>
<dbReference type="Pfam" id="PF21274">
    <property type="entry name" value="Rng_hyd_C"/>
    <property type="match status" value="1"/>
</dbReference>
<sequence length="506" mass="54200">MNVSNVDVLICGAGAAGLTLAIDLARRGVAFRLIEKMERPFHGSRGKGLQPRTLEVFDDLGIADRIHALGGPYPPQRAYRDDGSHADTPMSADAVATPTEPYGMPWMLPQFLTERVMRGRLAELGHQVQFGCELVALQQDAQGVKATLSAANGQETVHARYLIGADGGRSFVRQALGIGFPGKTLDIRGMVADVTLSGLDRDAWHRFGDGSPRQVGICPLRGTELFQIQAPVPLEGDVDLSAANLDALVAERTGRHDIRVSAVAWASVFRMNARLADRYRVGRVLLIGDAAHTHPPTGGQGLNTSVQDAYNLGWKLAAVLAGAPGALLDSYEEERRPVAANVLGLSTRLLDAARKGDYQRGRDARQLDLGYAGSSLVLQGPVRSHALQAGDRAPDAPIHRASGTQARLFDLFRGPHWTLLGNAVDHDAIPVHAQLRVHVFGERGDVVDTQGYVRDGYGLEPGSWVLVRPDGYTAGFATTTDTDALLTYLHQVGVTTATGMAAAACR</sequence>
<evidence type="ECO:0000256" key="2">
    <source>
        <dbReference type="ARBA" id="ARBA00007801"/>
    </source>
</evidence>
<comment type="caution">
    <text evidence="8">The sequence shown here is derived from an EMBL/GenBank/DDBJ whole genome shotgun (WGS) entry which is preliminary data.</text>
</comment>
<accession>A0ABP3DVQ2</accession>
<evidence type="ECO:0000256" key="6">
    <source>
        <dbReference type="ARBA" id="ARBA00024806"/>
    </source>
</evidence>
<keyword evidence="5" id="KW-0274">FAD</keyword>
<dbReference type="PRINTS" id="PR00420">
    <property type="entry name" value="RNGMNOXGNASE"/>
</dbReference>
<evidence type="ECO:0000256" key="5">
    <source>
        <dbReference type="ARBA" id="ARBA00022827"/>
    </source>
</evidence>
<protein>
    <recommendedName>
        <fullName evidence="3">Alkyl hydroperoxide reductase subunit F</fullName>
    </recommendedName>
</protein>
<dbReference type="Gene3D" id="3.30.70.2450">
    <property type="match status" value="1"/>
</dbReference>
<dbReference type="SUPFAM" id="SSF52833">
    <property type="entry name" value="Thioredoxin-like"/>
    <property type="match status" value="1"/>
</dbReference>
<evidence type="ECO:0000313" key="9">
    <source>
        <dbReference type="Proteomes" id="UP001500657"/>
    </source>
</evidence>
<keyword evidence="9" id="KW-1185">Reference proteome</keyword>
<dbReference type="EMBL" id="BAAAFO010000001">
    <property type="protein sequence ID" value="GAA0243815.1"/>
    <property type="molecule type" value="Genomic_DNA"/>
</dbReference>
<dbReference type="Proteomes" id="UP001500657">
    <property type="component" value="Unassembled WGS sequence"/>
</dbReference>
<dbReference type="Gene3D" id="3.50.50.60">
    <property type="entry name" value="FAD/NAD(P)-binding domain"/>
    <property type="match status" value="1"/>
</dbReference>
<evidence type="ECO:0000256" key="4">
    <source>
        <dbReference type="ARBA" id="ARBA00022630"/>
    </source>
</evidence>
<name>A0ABP3DVQ2_9GAMM</name>
<feature type="domain" description="FAD-binding" evidence="7">
    <location>
        <begin position="6"/>
        <end position="343"/>
    </location>
</feature>
<dbReference type="Gene3D" id="3.40.30.120">
    <property type="match status" value="1"/>
</dbReference>
<reference evidence="9" key="1">
    <citation type="journal article" date="2019" name="Int. J. Syst. Evol. Microbiol.">
        <title>The Global Catalogue of Microorganisms (GCM) 10K type strain sequencing project: providing services to taxonomists for standard genome sequencing and annotation.</title>
        <authorList>
            <consortium name="The Broad Institute Genomics Platform"/>
            <consortium name="The Broad Institute Genome Sequencing Center for Infectious Disease"/>
            <person name="Wu L."/>
            <person name="Ma J."/>
        </authorList>
    </citation>
    <scope>NUCLEOTIDE SEQUENCE [LARGE SCALE GENOMIC DNA]</scope>
    <source>
        <strain evidence="9">JCM 16242</strain>
    </source>
</reference>
<dbReference type="InterPro" id="IPR050641">
    <property type="entry name" value="RIFMO-like"/>
</dbReference>
<dbReference type="RefSeq" id="WP_343880180.1">
    <property type="nucleotide sequence ID" value="NZ_BAAAFO010000001.1"/>
</dbReference>
<comment type="function">
    <text evidence="6">Serves to protect the cell against DNA damage by alkyl hydroperoxides. It can use either NADH or NADPH as electron donor for direct reduction of redox dyes or of alkyl hydroperoxides when combined with the AhpC protein.</text>
</comment>
<evidence type="ECO:0000259" key="7">
    <source>
        <dbReference type="Pfam" id="PF01494"/>
    </source>
</evidence>
<dbReference type="InterPro" id="IPR036249">
    <property type="entry name" value="Thioredoxin-like_sf"/>
</dbReference>